<comment type="caution">
    <text evidence="1">The sequence shown here is derived from an EMBL/GenBank/DDBJ whole genome shotgun (WGS) entry which is preliminary data.</text>
</comment>
<proteinExistence type="predicted"/>
<sequence>MAIDIIDVEEMLSQRPRPFELIGLQALNPAREPYRALLLQPTGVIEANDMRVGHADAALGHALCSGFLSSAVEAHADLAVAPEYCVPWSVVDEIIDGRRRPPVGALWVLGCESIPPAEIEAIAERCNTGGQCEFHHEALDPRQVAQKRYVDPLLYVFWAKDVDGKAVLFLLVDCVIEMALAEFVVMDHRISI</sequence>
<dbReference type="EMBL" id="SMOD01000022">
    <property type="protein sequence ID" value="TDG05274.1"/>
    <property type="molecule type" value="Genomic_DNA"/>
</dbReference>
<gene>
    <name evidence="1" type="ORF">E1N52_26490</name>
</gene>
<dbReference type="AlphaFoldDB" id="A0A4R5L8I2"/>
<name>A0A4R5L8I2_9BURK</name>
<reference evidence="1 2" key="1">
    <citation type="submission" date="2019-03" db="EMBL/GenBank/DDBJ databases">
        <title>Paraburkholderia sp. isolated from native Mimosa gymnas in Guartela State Park, Brazil.</title>
        <authorList>
            <person name="Paulitsch F."/>
            <person name="Hungria M."/>
            <person name="Delamuta J.R.M."/>
            <person name="Ribeiro R.A."/>
            <person name="Dall'Agnol R."/>
            <person name="Silva J.S.B."/>
        </authorList>
    </citation>
    <scope>NUCLEOTIDE SEQUENCE [LARGE SCALE GENOMIC DNA]</scope>
    <source>
        <strain evidence="1 2">CNPSo 3008</strain>
    </source>
</reference>
<dbReference type="RefSeq" id="WP_133185766.1">
    <property type="nucleotide sequence ID" value="NZ_SMOD01000022.1"/>
</dbReference>
<evidence type="ECO:0000313" key="2">
    <source>
        <dbReference type="Proteomes" id="UP000295606"/>
    </source>
</evidence>
<dbReference type="OrthoDB" id="8672080at2"/>
<organism evidence="1 2">
    <name type="scientific">Paraburkholderia guartelaensis</name>
    <dbReference type="NCBI Taxonomy" id="2546446"/>
    <lineage>
        <taxon>Bacteria</taxon>
        <taxon>Pseudomonadati</taxon>
        <taxon>Pseudomonadota</taxon>
        <taxon>Betaproteobacteria</taxon>
        <taxon>Burkholderiales</taxon>
        <taxon>Burkholderiaceae</taxon>
        <taxon>Paraburkholderia</taxon>
    </lineage>
</organism>
<evidence type="ECO:0000313" key="1">
    <source>
        <dbReference type="EMBL" id="TDG05274.1"/>
    </source>
</evidence>
<accession>A0A4R5L8I2</accession>
<dbReference type="Proteomes" id="UP000295606">
    <property type="component" value="Unassembled WGS sequence"/>
</dbReference>
<protein>
    <submittedName>
        <fullName evidence="1">Uncharacterized protein</fullName>
    </submittedName>
</protein>